<sequence>MASQEDVPRALDVQRFAEARRAEILSLEASIKDSGAHWGIKALPRHLRRRATSHNSYVHKRRPNLKLQQARATAKAIDETCTHCNRAMRRRKARLQQNIVQSLAAGPNASEGGKPRMLETHVWHAKRMQMTTRWGHKLAEGAPGKGHGSRAFLHTLRHGATMHDASYWLALELSGPCAGLERLLTAMCGPEAANVVSARPEAMQGLWETEAVLYHPHSYPLRAITPVKILHQSGSSLEEALMKEGNTAEESVQHSRLLLSVHAAAHVEALHAIRLAAADYDIAVHPRYDLQRVELMGALSDRAIAAALQLVDEPGLQSLPTGSGSQISRRLFQLLQATGGATGSELPSSAVLRVRVQDPRLAKPIKPLAGVTESQSLPTADAAQLSDYREELKKARSLVKQLSAEKASGLVWRAGNVPQPLSEAAVSSHRHQQKLSGLLLDETALEPLTQEQSSCPIHMARHAPNDRQAVPSWTLTIPSGWVSLIWHALAYQGARPAGQRERRWTAMQQGEAFFPHDYPDTLAYAQLAAEQAAEQNAYRSLRPKGRCPEGMPHPLRWDLLGACMTLTADSNRLRPLEAPASEERAIAAPAMSLDKGQPEKAASVAAEEAPHAVLDESRALAHVPLEEPAAMDVDSSAPCPDISGVQIHLADDGLRDSSAAASIYVVRSQRHQQKSQPGRQPSAQGSSTMRIAAVRQSEGTAAHDGTTEAGPKCLVRVALQTVGPGVLHEGAALLSLSAEEAVSIRRSMLGHKLRFKGRQGEDEQEARSLKQMLKEFQQRQLTGQHAPSAKAFQTAPQEPESGPDPAAAAAVKQARVLMGYITSEAPQGLLGRGACGVCLEASLAALRAQQTPGKEERGVLIAYRSPLSSLLRLAEARIVL</sequence>
<organism evidence="8 9">
    <name type="scientific">Coccomyxa viridis</name>
    <dbReference type="NCBI Taxonomy" id="1274662"/>
    <lineage>
        <taxon>Eukaryota</taxon>
        <taxon>Viridiplantae</taxon>
        <taxon>Chlorophyta</taxon>
        <taxon>core chlorophytes</taxon>
        <taxon>Trebouxiophyceae</taxon>
        <taxon>Trebouxiophyceae incertae sedis</taxon>
        <taxon>Coccomyxaceae</taxon>
        <taxon>Coccomyxa</taxon>
    </lineage>
</organism>
<comment type="subcellular location">
    <subcellularLocation>
        <location evidence="1">Nucleus</location>
    </subcellularLocation>
</comment>
<protein>
    <submittedName>
        <fullName evidence="8">G3290 protein</fullName>
    </submittedName>
</protein>
<feature type="domain" description="POPLD" evidence="6">
    <location>
        <begin position="472"/>
        <end position="546"/>
    </location>
</feature>
<evidence type="ECO:0000256" key="2">
    <source>
        <dbReference type="ARBA" id="ARBA00022694"/>
    </source>
</evidence>
<dbReference type="PANTHER" id="PTHR22731">
    <property type="entry name" value="RIBONUCLEASES P/MRP PROTEIN SUBUNIT POP1"/>
    <property type="match status" value="1"/>
</dbReference>
<feature type="region of interest" description="Disordered" evidence="4">
    <location>
        <begin position="667"/>
        <end position="688"/>
    </location>
</feature>
<evidence type="ECO:0000259" key="5">
    <source>
        <dbReference type="Pfam" id="PF06978"/>
    </source>
</evidence>
<dbReference type="Pfam" id="PF08170">
    <property type="entry name" value="POPLD"/>
    <property type="match status" value="1"/>
</dbReference>
<keyword evidence="2" id="KW-0819">tRNA processing</keyword>
<dbReference type="Pfam" id="PF22770">
    <property type="entry name" value="POP1_C"/>
    <property type="match status" value="1"/>
</dbReference>
<evidence type="ECO:0000256" key="4">
    <source>
        <dbReference type="SAM" id="MobiDB-lite"/>
    </source>
</evidence>
<reference evidence="8 9" key="1">
    <citation type="submission" date="2024-06" db="EMBL/GenBank/DDBJ databases">
        <authorList>
            <person name="Kraege A."/>
            <person name="Thomma B."/>
        </authorList>
    </citation>
    <scope>NUCLEOTIDE SEQUENCE [LARGE SCALE GENOMIC DNA]</scope>
</reference>
<dbReference type="InterPro" id="IPR055079">
    <property type="entry name" value="POP1_C"/>
</dbReference>
<evidence type="ECO:0000259" key="7">
    <source>
        <dbReference type="Pfam" id="PF22770"/>
    </source>
</evidence>
<feature type="compositionally biased region" description="Polar residues" evidence="4">
    <location>
        <begin position="674"/>
        <end position="688"/>
    </location>
</feature>
<evidence type="ECO:0000256" key="3">
    <source>
        <dbReference type="ARBA" id="ARBA00023242"/>
    </source>
</evidence>
<evidence type="ECO:0000256" key="1">
    <source>
        <dbReference type="ARBA" id="ARBA00004123"/>
    </source>
</evidence>
<name>A0ABP1FQD7_9CHLO</name>
<dbReference type="InterPro" id="IPR039182">
    <property type="entry name" value="Pop1"/>
</dbReference>
<evidence type="ECO:0000313" key="8">
    <source>
        <dbReference type="EMBL" id="CAL5221151.1"/>
    </source>
</evidence>
<evidence type="ECO:0000259" key="6">
    <source>
        <dbReference type="Pfam" id="PF08170"/>
    </source>
</evidence>
<evidence type="ECO:0000313" key="9">
    <source>
        <dbReference type="Proteomes" id="UP001497392"/>
    </source>
</evidence>
<feature type="domain" description="Pop1 N-terminal" evidence="5">
    <location>
        <begin position="118"/>
        <end position="175"/>
    </location>
</feature>
<comment type="caution">
    <text evidence="8">The sequence shown here is derived from an EMBL/GenBank/DDBJ whole genome shotgun (WGS) entry which is preliminary data.</text>
</comment>
<keyword evidence="9" id="KW-1185">Reference proteome</keyword>
<gene>
    <name evidence="8" type="primary">g3290</name>
    <name evidence="8" type="ORF">VP750_LOCUS2810</name>
</gene>
<dbReference type="Proteomes" id="UP001497392">
    <property type="component" value="Unassembled WGS sequence"/>
</dbReference>
<dbReference type="InterPro" id="IPR009723">
    <property type="entry name" value="Pop1_N"/>
</dbReference>
<dbReference type="Pfam" id="PF06978">
    <property type="entry name" value="POP1_N"/>
    <property type="match status" value="2"/>
</dbReference>
<feature type="domain" description="POP1 C-terminal" evidence="7">
    <location>
        <begin position="713"/>
        <end position="879"/>
    </location>
</feature>
<accession>A0ABP1FQD7</accession>
<feature type="domain" description="Pop1 N-terminal" evidence="5">
    <location>
        <begin position="16"/>
        <end position="99"/>
    </location>
</feature>
<dbReference type="EMBL" id="CAXHTA020000005">
    <property type="protein sequence ID" value="CAL5221151.1"/>
    <property type="molecule type" value="Genomic_DNA"/>
</dbReference>
<feature type="region of interest" description="Disordered" evidence="4">
    <location>
        <begin position="779"/>
        <end position="807"/>
    </location>
</feature>
<dbReference type="InterPro" id="IPR012590">
    <property type="entry name" value="POPLD_dom"/>
</dbReference>
<dbReference type="PANTHER" id="PTHR22731:SF3">
    <property type="entry name" value="RIBONUCLEASES P_MRP PROTEIN SUBUNIT POP1"/>
    <property type="match status" value="1"/>
</dbReference>
<keyword evidence="3" id="KW-0539">Nucleus</keyword>
<proteinExistence type="predicted"/>